<dbReference type="PANTHER" id="PTHR43539">
    <property type="entry name" value="FLAVIN-BINDING MONOOXYGENASE-LIKE PROTEIN (AFU_ORTHOLOGUE AFUA_4G09220)"/>
    <property type="match status" value="1"/>
</dbReference>
<evidence type="ECO:0000256" key="3">
    <source>
        <dbReference type="ARBA" id="ARBA00023002"/>
    </source>
</evidence>
<dbReference type="Pfam" id="PF00743">
    <property type="entry name" value="FMO-like"/>
    <property type="match status" value="1"/>
</dbReference>
<protein>
    <recommendedName>
        <fullName evidence="6">FAD/NAD(P)-binding domain-containing protein</fullName>
    </recommendedName>
</protein>
<sequence length="593" mass="64537">MSTPPTIDAVKIATGWVERLNAAVQAGNVEAFAAEFLPAGWLRDYLCLSWDLHTVGGRASIASFLSEDARFAKAGIQDLAIHSTSTIGAPEAFSPSGMPHVKGVSGVLSFSLSSPPAVGRAFFRLFPDPSDGAWRANTMFFNLEDLKGHEEKDTPEAFMEDTWEELQAKKIKEIEADPTVLIVGAGQAGLTCAARFGRMGIRALVIEQTPKVGDIWRNRYPNLSLHTPGYHSYLLYNPWPTTFPKYVPKQKIGDFFEQYALSQELAIWASTTINSPPVYDDATGRWSVQLSRDGTKVSLSPRHILMATGSVGMPKIPKWPGMDEFKGTIYHSDAHKGAAPFKGKRVVVVGACNSGGDMCQDFVLKGASEVTMVQRSATCVLSVRVADNVLFRRSYPPAYSLPDQDFVFNSTPLPLLLKTMAMGAVQALKVPDKALHEGLTKAGMKLTWEMEPGKGEVGWLGFLFDRIGSGSMVDMGVGKMIIDGKVKIKQGVEITHFESDSVVFADGSKIPADVVVLATGYTPPIDRYKAIFGPNAPGAELPLGGVHDGEYQRAYRPSGVKGLWFALGAFQQVRFMSKHLGMQILAEELGLKK</sequence>
<evidence type="ECO:0000313" key="5">
    <source>
        <dbReference type="Proteomes" id="UP000815677"/>
    </source>
</evidence>
<accession>A0ABQ0M097</accession>
<name>A0ABQ0M097_MYCCL</name>
<keyword evidence="2" id="KW-0274">FAD</keyword>
<keyword evidence="5" id="KW-1185">Reference proteome</keyword>
<dbReference type="PRINTS" id="PR00411">
    <property type="entry name" value="PNDRDTASEI"/>
</dbReference>
<dbReference type="Proteomes" id="UP000815677">
    <property type="component" value="Unassembled WGS sequence"/>
</dbReference>
<organism evidence="4 5">
    <name type="scientific">Mycena chlorophos</name>
    <name type="common">Agaric fungus</name>
    <name type="synonym">Agaricus chlorophos</name>
    <dbReference type="NCBI Taxonomy" id="658473"/>
    <lineage>
        <taxon>Eukaryota</taxon>
        <taxon>Fungi</taxon>
        <taxon>Dikarya</taxon>
        <taxon>Basidiomycota</taxon>
        <taxon>Agaricomycotina</taxon>
        <taxon>Agaricomycetes</taxon>
        <taxon>Agaricomycetidae</taxon>
        <taxon>Agaricales</taxon>
        <taxon>Marasmiineae</taxon>
        <taxon>Mycenaceae</taxon>
        <taxon>Mycena</taxon>
    </lineage>
</organism>
<reference evidence="4" key="1">
    <citation type="submission" date="2014-09" db="EMBL/GenBank/DDBJ databases">
        <title>Genome sequence of the luminous mushroom Mycena chlorophos for searching fungal bioluminescence genes.</title>
        <authorList>
            <person name="Tanaka Y."/>
            <person name="Kasuga D."/>
            <person name="Oba Y."/>
            <person name="Hase S."/>
            <person name="Sato K."/>
            <person name="Oba Y."/>
            <person name="Sakakibara Y."/>
        </authorList>
    </citation>
    <scope>NUCLEOTIDE SEQUENCE</scope>
</reference>
<dbReference type="InterPro" id="IPR036188">
    <property type="entry name" value="FAD/NAD-bd_sf"/>
</dbReference>
<dbReference type="InterPro" id="IPR020946">
    <property type="entry name" value="Flavin_mOase-like"/>
</dbReference>
<evidence type="ECO:0000256" key="1">
    <source>
        <dbReference type="ARBA" id="ARBA00022630"/>
    </source>
</evidence>
<evidence type="ECO:0008006" key="6">
    <source>
        <dbReference type="Google" id="ProtNLM"/>
    </source>
</evidence>
<dbReference type="EMBL" id="DF849320">
    <property type="protein sequence ID" value="GAT56652.1"/>
    <property type="molecule type" value="Genomic_DNA"/>
</dbReference>
<gene>
    <name evidence="4" type="ORF">MCHLO_13280</name>
</gene>
<dbReference type="PANTHER" id="PTHR43539:SF68">
    <property type="entry name" value="FLAVIN-BINDING MONOOXYGENASE-LIKE PROTEIN (AFU_ORTHOLOGUE AFUA_4G09220)"/>
    <property type="match status" value="1"/>
</dbReference>
<proteinExistence type="predicted"/>
<evidence type="ECO:0000256" key="2">
    <source>
        <dbReference type="ARBA" id="ARBA00022827"/>
    </source>
</evidence>
<dbReference type="InterPro" id="IPR050982">
    <property type="entry name" value="Auxin_biosynth/cation_transpt"/>
</dbReference>
<dbReference type="SUPFAM" id="SSF51905">
    <property type="entry name" value="FAD/NAD(P)-binding domain"/>
    <property type="match status" value="1"/>
</dbReference>
<keyword evidence="3" id="KW-0560">Oxidoreductase</keyword>
<evidence type="ECO:0000313" key="4">
    <source>
        <dbReference type="EMBL" id="GAT56652.1"/>
    </source>
</evidence>
<dbReference type="Gene3D" id="3.50.50.60">
    <property type="entry name" value="FAD/NAD(P)-binding domain"/>
    <property type="match status" value="2"/>
</dbReference>
<keyword evidence="1" id="KW-0285">Flavoprotein</keyword>